<evidence type="ECO:0000256" key="4">
    <source>
        <dbReference type="ARBA" id="ARBA00021870"/>
    </source>
</evidence>
<evidence type="ECO:0000256" key="8">
    <source>
        <dbReference type="ARBA" id="ARBA00023136"/>
    </source>
</evidence>
<evidence type="ECO:0000256" key="7">
    <source>
        <dbReference type="ARBA" id="ARBA00022779"/>
    </source>
</evidence>
<evidence type="ECO:0000256" key="1">
    <source>
        <dbReference type="ARBA" id="ARBA00004117"/>
    </source>
</evidence>
<comment type="subcellular location">
    <subcellularLocation>
        <location evidence="1">Bacterial flagellum basal body</location>
    </subcellularLocation>
    <subcellularLocation>
        <location evidence="2">Cell membrane</location>
        <topology evidence="2">Peripheral membrane protein</topology>
        <orientation evidence="2">Cytoplasmic side</orientation>
    </subcellularLocation>
</comment>
<dbReference type="InterPro" id="IPR011002">
    <property type="entry name" value="FliG_a-hlx"/>
</dbReference>
<keyword evidence="5" id="KW-1003">Cell membrane</keyword>
<accession>A0ABV6C2S9</accession>
<evidence type="ECO:0000256" key="6">
    <source>
        <dbReference type="ARBA" id="ARBA00022500"/>
    </source>
</evidence>
<evidence type="ECO:0000313" key="13">
    <source>
        <dbReference type="EMBL" id="MFC0081287.1"/>
    </source>
</evidence>
<dbReference type="InterPro" id="IPR023087">
    <property type="entry name" value="Flg_Motor_Flig_C"/>
</dbReference>
<dbReference type="PIRSF" id="PIRSF003161">
    <property type="entry name" value="FliG"/>
    <property type="match status" value="1"/>
</dbReference>
<dbReference type="NCBIfam" id="TIGR00207">
    <property type="entry name" value="fliG"/>
    <property type="match status" value="1"/>
</dbReference>
<keyword evidence="14" id="KW-1185">Reference proteome</keyword>
<dbReference type="RefSeq" id="WP_248108306.1">
    <property type="nucleotide sequence ID" value="NZ_JAKHEX010000015.1"/>
</dbReference>
<dbReference type="EMBL" id="JBHLYQ010000024">
    <property type="protein sequence ID" value="MFC0081287.1"/>
    <property type="molecule type" value="Genomic_DNA"/>
</dbReference>
<evidence type="ECO:0000256" key="3">
    <source>
        <dbReference type="ARBA" id="ARBA00010299"/>
    </source>
</evidence>
<comment type="similarity">
    <text evidence="3">Belongs to the FliG family.</text>
</comment>
<dbReference type="PANTHER" id="PTHR30534">
    <property type="entry name" value="FLAGELLAR MOTOR SWITCH PROTEIN FLIG"/>
    <property type="match status" value="1"/>
</dbReference>
<evidence type="ECO:0000256" key="5">
    <source>
        <dbReference type="ARBA" id="ARBA00022475"/>
    </source>
</evidence>
<dbReference type="PANTHER" id="PTHR30534:SF0">
    <property type="entry name" value="FLAGELLAR MOTOR SWITCH PROTEIN FLIG"/>
    <property type="match status" value="1"/>
</dbReference>
<dbReference type="Pfam" id="PF01706">
    <property type="entry name" value="FliG_C"/>
    <property type="match status" value="1"/>
</dbReference>
<evidence type="ECO:0000256" key="2">
    <source>
        <dbReference type="ARBA" id="ARBA00004413"/>
    </source>
</evidence>
<protein>
    <recommendedName>
        <fullName evidence="4">Flagellar motor switch protein FliG</fullName>
    </recommendedName>
</protein>
<keyword evidence="8" id="KW-0472">Membrane</keyword>
<dbReference type="InterPro" id="IPR000090">
    <property type="entry name" value="Flg_Motor_Flig"/>
</dbReference>
<dbReference type="InterPro" id="IPR032779">
    <property type="entry name" value="FliG_M"/>
</dbReference>
<keyword evidence="7" id="KW-0283">Flagellar rotation</keyword>
<dbReference type="Gene3D" id="1.10.220.30">
    <property type="match status" value="3"/>
</dbReference>
<gene>
    <name evidence="13" type="primary">fliG</name>
    <name evidence="13" type="ORF">ACFFRE_03815</name>
</gene>
<keyword evidence="13" id="KW-0966">Cell projection</keyword>
<reference evidence="13 14" key="1">
    <citation type="submission" date="2024-09" db="EMBL/GenBank/DDBJ databases">
        <authorList>
            <person name="Sun Q."/>
            <person name="Mori K."/>
        </authorList>
    </citation>
    <scope>NUCLEOTIDE SEQUENCE [LARGE SCALE GENOMIC DNA]</scope>
    <source>
        <strain evidence="13 14">JCM 15389</strain>
    </source>
</reference>
<evidence type="ECO:0000313" key="14">
    <source>
        <dbReference type="Proteomes" id="UP001589788"/>
    </source>
</evidence>
<evidence type="ECO:0000259" key="12">
    <source>
        <dbReference type="Pfam" id="PF14842"/>
    </source>
</evidence>
<evidence type="ECO:0000259" key="11">
    <source>
        <dbReference type="Pfam" id="PF14841"/>
    </source>
</evidence>
<feature type="domain" description="Flagellar motor switch protein FliG N-terminal" evidence="12">
    <location>
        <begin position="4"/>
        <end position="101"/>
    </location>
</feature>
<keyword evidence="13" id="KW-0282">Flagellum</keyword>
<keyword evidence="6" id="KW-0145">Chemotaxis</keyword>
<organism evidence="13 14">
    <name type="scientific">Aciditerrimonas ferrireducens</name>
    <dbReference type="NCBI Taxonomy" id="667306"/>
    <lineage>
        <taxon>Bacteria</taxon>
        <taxon>Bacillati</taxon>
        <taxon>Actinomycetota</taxon>
        <taxon>Acidimicrobiia</taxon>
        <taxon>Acidimicrobiales</taxon>
        <taxon>Acidimicrobiaceae</taxon>
        <taxon>Aciditerrimonas</taxon>
    </lineage>
</organism>
<keyword evidence="13" id="KW-0969">Cilium</keyword>
<feature type="domain" description="Flagellar motor switch protein FliG middle" evidence="11">
    <location>
        <begin position="114"/>
        <end position="185"/>
    </location>
</feature>
<evidence type="ECO:0000259" key="10">
    <source>
        <dbReference type="Pfam" id="PF01706"/>
    </source>
</evidence>
<keyword evidence="9" id="KW-0975">Bacterial flagellum</keyword>
<name>A0ABV6C2S9_9ACTN</name>
<evidence type="ECO:0000256" key="9">
    <source>
        <dbReference type="ARBA" id="ARBA00023143"/>
    </source>
</evidence>
<feature type="domain" description="Flagellar motor switch protein FliG C-terminal" evidence="10">
    <location>
        <begin position="220"/>
        <end position="326"/>
    </location>
</feature>
<dbReference type="Proteomes" id="UP001589788">
    <property type="component" value="Unassembled WGS sequence"/>
</dbReference>
<dbReference type="PRINTS" id="PR00954">
    <property type="entry name" value="FLGMOTORFLIG"/>
</dbReference>
<dbReference type="Pfam" id="PF14841">
    <property type="entry name" value="FliG_M"/>
    <property type="match status" value="1"/>
</dbReference>
<dbReference type="InterPro" id="IPR028263">
    <property type="entry name" value="FliG_N"/>
</dbReference>
<dbReference type="SUPFAM" id="SSF48029">
    <property type="entry name" value="FliG"/>
    <property type="match status" value="2"/>
</dbReference>
<proteinExistence type="inferred from homology"/>
<comment type="caution">
    <text evidence="13">The sequence shown here is derived from an EMBL/GenBank/DDBJ whole genome shotgun (WGS) entry which is preliminary data.</text>
</comment>
<dbReference type="Pfam" id="PF14842">
    <property type="entry name" value="FliG_N"/>
    <property type="match status" value="1"/>
</dbReference>
<sequence length="334" mass="36289">MPSLTGPQKAAVVLAQLDEQRATRLLKAMSETEAVELMAAMASLPTLSPEQVQAVLAEFVGQAAALLQVGQGGIEVARRLLRERLGSSRADEVLQHFLEASPGTPLGVLQRVDPQQIVSFFADEHPQTVAMVLAHLPAEQAAAVLAYFDEERRADVARRIATMGKIAPDVLQQVAEVLDQKLATLLHSGAGSGTQVGGIRTLVAILNQIDRGSEKQILASLEQTDPEVAEEVRNEMFVFDDVVNLDDRTLQRVLRNVVPKDLAVALKGVDERIREKFLRNMSERAAADLIEEVQLLGPTRLSQVEAAQQAVVKVVRQLEQAGEIVIARGDDELV</sequence>